<proteinExistence type="predicted"/>
<gene>
    <name evidence="2" type="ORF">BV926_15295</name>
    <name evidence="1" type="ORF">KU75_18025</name>
</gene>
<sequence>MPSFNQHDLSHFVGKHLVYTYDNGWNYELYVKNANTIDYRIHSGIVGNRWVKDQQVYIVQVAREVYKISWTEPTGTDVSLIVNIADKLFHGTIFFPRWIINHPEKTVCFQNEHIAEMEAYRAAGPAYPTEVIDEFATITFIRDCGENNNDVINCPASELPVDFPASLTK</sequence>
<dbReference type="PANTHER" id="PTHR40087">
    <property type="entry name" value="PHENOLIC ACID DECARBOXYLASE PADC"/>
    <property type="match status" value="1"/>
</dbReference>
<dbReference type="Gene3D" id="2.40.128.20">
    <property type="match status" value="1"/>
</dbReference>
<evidence type="ECO:0000313" key="4">
    <source>
        <dbReference type="Proteomes" id="UP000237274"/>
    </source>
</evidence>
<reference evidence="2 4" key="2">
    <citation type="submission" date="2017-01" db="EMBL/GenBank/DDBJ databases">
        <title>Comparative Genomics of 38 Pectobacterium strains comprising three species revealed the characteristics of Pectobacterium carotovorum.</title>
        <authorList>
            <person name="Xie H."/>
            <person name="Ma Y."/>
            <person name="Li X."/>
        </authorList>
    </citation>
    <scope>NUCLEOTIDE SEQUENCE [LARGE SCALE GENOMIC DNA]</scope>
    <source>
        <strain evidence="2 4">Q142</strain>
    </source>
</reference>
<dbReference type="InterPro" id="IPR008729">
    <property type="entry name" value="PA_de_COase"/>
</dbReference>
<dbReference type="InterPro" id="IPR012674">
    <property type="entry name" value="Calycin"/>
</dbReference>
<dbReference type="RefSeq" id="WP_039490245.1">
    <property type="nucleotide sequence ID" value="NZ_CP034938.1"/>
</dbReference>
<dbReference type="GeneID" id="51391771"/>
<dbReference type="EMBL" id="JQOF01000017">
    <property type="protein sequence ID" value="KGA40213.1"/>
    <property type="molecule type" value="Genomic_DNA"/>
</dbReference>
<accession>A0ABD6VMJ3</accession>
<organism evidence="2 4">
    <name type="scientific">Pectobacterium odoriferum</name>
    <dbReference type="NCBI Taxonomy" id="78398"/>
    <lineage>
        <taxon>Bacteria</taxon>
        <taxon>Pseudomonadati</taxon>
        <taxon>Pseudomonadota</taxon>
        <taxon>Gammaproteobacteria</taxon>
        <taxon>Enterobacterales</taxon>
        <taxon>Pectobacteriaceae</taxon>
        <taxon>Pectobacterium</taxon>
    </lineage>
</organism>
<dbReference type="AlphaFoldDB" id="A0ABD6VMJ3"/>
<dbReference type="EMBL" id="MTAO01000010">
    <property type="protein sequence ID" value="POE25717.1"/>
    <property type="molecule type" value="Genomic_DNA"/>
</dbReference>
<evidence type="ECO:0000313" key="2">
    <source>
        <dbReference type="EMBL" id="POE25717.1"/>
    </source>
</evidence>
<comment type="caution">
    <text evidence="2">The sequence shown here is derived from an EMBL/GenBank/DDBJ whole genome shotgun (WGS) entry which is preliminary data.</text>
</comment>
<reference evidence="1 3" key="1">
    <citation type="submission" date="2014-08" db="EMBL/GenBank/DDBJ databases">
        <title>Genome sequences of NCPPB Pectobacterium isolates.</title>
        <authorList>
            <person name="Glover R.H."/>
            <person name="Sapp M."/>
            <person name="Elphinstone J."/>
        </authorList>
    </citation>
    <scope>NUCLEOTIDE SEQUENCE [LARGE SCALE GENOMIC DNA]</scope>
    <source>
        <strain evidence="1 3">NCPPB3841</strain>
    </source>
</reference>
<dbReference type="Pfam" id="PF05870">
    <property type="entry name" value="PA_decarbox"/>
    <property type="match status" value="1"/>
</dbReference>
<evidence type="ECO:0000313" key="3">
    <source>
        <dbReference type="Proteomes" id="UP000029447"/>
    </source>
</evidence>
<dbReference type="PANTHER" id="PTHR40087:SF1">
    <property type="entry name" value="PHENOLIC ACID DECARBOXYLASE PADC"/>
    <property type="match status" value="1"/>
</dbReference>
<protein>
    <submittedName>
        <fullName evidence="2">Phenolic acid decarboxylase</fullName>
    </submittedName>
</protein>
<dbReference type="Proteomes" id="UP000029447">
    <property type="component" value="Unassembled WGS sequence"/>
</dbReference>
<name>A0ABD6VMJ3_9GAMM</name>
<dbReference type="Proteomes" id="UP000237274">
    <property type="component" value="Unassembled WGS sequence"/>
</dbReference>
<keyword evidence="3" id="KW-1185">Reference proteome</keyword>
<dbReference type="SUPFAM" id="SSF50814">
    <property type="entry name" value="Lipocalins"/>
    <property type="match status" value="1"/>
</dbReference>
<dbReference type="CDD" id="cd14241">
    <property type="entry name" value="PAD"/>
    <property type="match status" value="1"/>
</dbReference>
<evidence type="ECO:0000313" key="1">
    <source>
        <dbReference type="EMBL" id="KGA40213.1"/>
    </source>
</evidence>